<sequence>MLLDDCLLGSAILHDESTSDVFLVYVFHDISALYYYVGGLPVRQQVAGEKLKGFPARLSEFYNDVHNGFTFFPARSMGPLSVDDFSSLSDLVDEDVEISDSLVTVFSNGGGDYLVIDRDGHDEDKGFIWWHDEPLTTLQEINIFEVMNTWISIFLEDTRLRNEFLSGVILER</sequence>
<dbReference type="AlphaFoldDB" id="A0A7D5D484"/>
<proteinExistence type="predicted"/>
<dbReference type="RefSeq" id="WP_176569562.1">
    <property type="nucleotide sequence ID" value="NZ_CP056030.1"/>
</dbReference>
<evidence type="ECO:0000313" key="2">
    <source>
        <dbReference type="Proteomes" id="UP000509568"/>
    </source>
</evidence>
<dbReference type="EMBL" id="CP056030">
    <property type="protein sequence ID" value="QKZ02412.1"/>
    <property type="molecule type" value="Genomic_DNA"/>
</dbReference>
<keyword evidence="2" id="KW-1185">Reference proteome</keyword>
<dbReference type="Proteomes" id="UP000509568">
    <property type="component" value="Chromosome"/>
</dbReference>
<gene>
    <name evidence="1" type="ORF">HWQ56_00840</name>
</gene>
<evidence type="ECO:0000313" key="1">
    <source>
        <dbReference type="EMBL" id="QKZ02412.1"/>
    </source>
</evidence>
<dbReference type="KEGG" id="pez:HWQ56_00840"/>
<accession>A0A7D5D484</accession>
<name>A0A7D5D484_9PSED</name>
<organism evidence="1 2">
    <name type="scientific">Pseudomonas eucalypticola</name>
    <dbReference type="NCBI Taxonomy" id="2599595"/>
    <lineage>
        <taxon>Bacteria</taxon>
        <taxon>Pseudomonadati</taxon>
        <taxon>Pseudomonadota</taxon>
        <taxon>Gammaproteobacteria</taxon>
        <taxon>Pseudomonadales</taxon>
        <taxon>Pseudomonadaceae</taxon>
        <taxon>Pseudomonas</taxon>
    </lineage>
</organism>
<reference evidence="1 2" key="1">
    <citation type="submission" date="2020-06" db="EMBL/GenBank/DDBJ databases">
        <title>Pseudomonas eucalypticola sp. nov., an endophyte of Eucalyptus dunnii leaves with biocontrol ability of eucalyptus leaf blight.</title>
        <authorList>
            <person name="Liu Y."/>
            <person name="Song Z."/>
            <person name="Zeng H."/>
            <person name="Lu M."/>
            <person name="Wang X."/>
            <person name="Lian X."/>
            <person name="Zhang Q."/>
        </authorList>
    </citation>
    <scope>NUCLEOTIDE SEQUENCE [LARGE SCALE GENOMIC DNA]</scope>
    <source>
        <strain evidence="1 2">NP-1</strain>
    </source>
</reference>
<protein>
    <recommendedName>
        <fullName evidence="3">SMI1/KNR4 family protein</fullName>
    </recommendedName>
</protein>
<evidence type="ECO:0008006" key="3">
    <source>
        <dbReference type="Google" id="ProtNLM"/>
    </source>
</evidence>